<evidence type="ECO:0000256" key="1">
    <source>
        <dbReference type="SAM" id="MobiDB-lite"/>
    </source>
</evidence>
<comment type="caution">
    <text evidence="2">The sequence shown here is derived from an EMBL/GenBank/DDBJ whole genome shotgun (WGS) entry which is preliminary data.</text>
</comment>
<feature type="compositionally biased region" description="Basic and acidic residues" evidence="1">
    <location>
        <begin position="21"/>
        <end position="37"/>
    </location>
</feature>
<organism evidence="2 3">
    <name type="scientific">Cellulomonas fengjieae</name>
    <dbReference type="NCBI Taxonomy" id="2819978"/>
    <lineage>
        <taxon>Bacteria</taxon>
        <taxon>Bacillati</taxon>
        <taxon>Actinomycetota</taxon>
        <taxon>Actinomycetes</taxon>
        <taxon>Micrococcales</taxon>
        <taxon>Cellulomonadaceae</taxon>
        <taxon>Cellulomonas</taxon>
    </lineage>
</organism>
<sequence length="342" mass="36911">MSETAAAIPNDDNPSSSAPERLPEPDDPSRALHEKVRAAPSSAWRLEPEERKRRYLTRHGVGLPAQAPPEEVDDALERVIGARDFLPGNWLSLGARRADAVGMVRLPGQTATGFLVSPWLLLTNAHVLRDPDSARGQEVVFRYVLDERERAGRARTVGLDPDACFVTGSVDDDGLDFTVVALEPFPNGKPAGATLGVIPLRGLTGKAVLGDHLNIIQHPGFNTPLHVALRSNLLVELDDERHLTYETDTDSGSSGSPVLNDDWDLVALHSRAVSARDEHGQDIDRDGQLVTRDTPASRRVWVANRGERVSAIVAELRARALDAAGSRAGDLITEALTLGGNT</sequence>
<dbReference type="RefSeq" id="WP_208289954.1">
    <property type="nucleotide sequence ID" value="NZ_CP074404.1"/>
</dbReference>
<reference evidence="2 3" key="1">
    <citation type="submission" date="2021-03" db="EMBL/GenBank/DDBJ databases">
        <title>novel species in genus Cellulomonas.</title>
        <authorList>
            <person name="Zhang G."/>
        </authorList>
    </citation>
    <scope>NUCLEOTIDE SEQUENCE [LARGE SCALE GENOMIC DNA]</scope>
    <source>
        <strain evidence="3">zg-ZUI188</strain>
    </source>
</reference>
<dbReference type="Gene3D" id="2.40.10.10">
    <property type="entry name" value="Trypsin-like serine proteases"/>
    <property type="match status" value="2"/>
</dbReference>
<protein>
    <submittedName>
        <fullName evidence="2">Trypsin-like peptidase domain-containing protein</fullName>
    </submittedName>
</protein>
<dbReference type="Proteomes" id="UP000678317">
    <property type="component" value="Unassembled WGS sequence"/>
</dbReference>
<dbReference type="InterPro" id="IPR009003">
    <property type="entry name" value="Peptidase_S1_PA"/>
</dbReference>
<keyword evidence="3" id="KW-1185">Reference proteome</keyword>
<dbReference type="Pfam" id="PF13365">
    <property type="entry name" value="Trypsin_2"/>
    <property type="match status" value="1"/>
</dbReference>
<dbReference type="SUPFAM" id="SSF50494">
    <property type="entry name" value="Trypsin-like serine proteases"/>
    <property type="match status" value="1"/>
</dbReference>
<gene>
    <name evidence="2" type="ORF">J4035_13545</name>
</gene>
<evidence type="ECO:0000313" key="2">
    <source>
        <dbReference type="EMBL" id="MBO3085664.1"/>
    </source>
</evidence>
<dbReference type="PANTHER" id="PTHR14389">
    <property type="entry name" value="SI:CH1073-475A24.1"/>
    <property type="match status" value="1"/>
</dbReference>
<dbReference type="InterPro" id="IPR043504">
    <property type="entry name" value="Peptidase_S1_PA_chymotrypsin"/>
</dbReference>
<dbReference type="PANTHER" id="PTHR14389:SF3">
    <property type="entry name" value="PROTEIN FAM111A-LIKE"/>
    <property type="match status" value="1"/>
</dbReference>
<dbReference type="EMBL" id="JAGFBM010000007">
    <property type="protein sequence ID" value="MBO3085664.1"/>
    <property type="molecule type" value="Genomic_DNA"/>
</dbReference>
<feature type="region of interest" description="Disordered" evidence="1">
    <location>
        <begin position="1"/>
        <end position="44"/>
    </location>
</feature>
<proteinExistence type="predicted"/>
<name>A0ABS3SJI8_9CELL</name>
<evidence type="ECO:0000313" key="3">
    <source>
        <dbReference type="Proteomes" id="UP000678317"/>
    </source>
</evidence>
<accession>A0ABS3SJI8</accession>